<evidence type="ECO:0000256" key="1">
    <source>
        <dbReference type="SAM" id="Coils"/>
    </source>
</evidence>
<reference evidence="4" key="1">
    <citation type="submission" date="2021-04" db="EMBL/GenBank/DDBJ databases">
        <authorList>
            <person name="Chebbi M.A.C M."/>
        </authorList>
    </citation>
    <scope>NUCLEOTIDE SEQUENCE</scope>
</reference>
<feature type="region of interest" description="Disordered" evidence="2">
    <location>
        <begin position="33"/>
        <end position="58"/>
    </location>
</feature>
<feature type="coiled-coil region" evidence="1">
    <location>
        <begin position="123"/>
        <end position="150"/>
    </location>
</feature>
<sequence length="686" mass="77319">MLSSDTSRSKAGTVTVKQTSTDGIVEKKIKTGVNKKAFQAEKTPLKPSRPSDTADIETQESSYVENNSLTARPPEMATNNMSSDANVVQPDPDVGQILNEIAALRAEQDLKHTELKNKLESNLMKDQAAFTKLEESLSNLKNEISGTKTDLFKRISTVEENTVKINPIEGLKKLVSSMENQPAILTSSEGPLNKKISFLINKVEQLEKENKKTKITIAGLTLSFNNHSQEVKHFLTSNFNIDCSNIIVKKLRSYILVDLLDPSLKSTIFKAKKNKLTGTKIFINPDRTNKEQYIDWQCRQFCKQNYSEGKKVARKDNKQKLNQRYYPNGLRERSVEKLDNSSAELVKITFWNLHGYSNLELSSLREYSDIIAACETWTTLPLNLRFLEKYHNFWSDAVREHAVGRASDGLVTAINNRYNATILAKSPSWIFNKVEIGNTIIILGSVYFRKCLVLHSLLSSLQVLIDSIKATHTHDLFIIGGDMNARVGLLNPWPPEMFLGLHIHSARTSLDSAECDRGHQLLDFMLDNDFVLLNGRTNSDSPAQPTYDFHGTLIIDLVWANTSSLHYILDLEVILEPSLSDHRPVCVSIQVSSNSKPESCCTTPTCNTTKIKWDEKLENEFQSQLYSTRFPSNQSEAQPDDQYNWLQQSIFNAAENTGMVQRFNTAENTLSVRKSGKSPGPDQRTL</sequence>
<dbReference type="SUPFAM" id="SSF56219">
    <property type="entry name" value="DNase I-like"/>
    <property type="match status" value="1"/>
</dbReference>
<dbReference type="EMBL" id="CAJNRD030001122">
    <property type="protein sequence ID" value="CAG5100608.1"/>
    <property type="molecule type" value="Genomic_DNA"/>
</dbReference>
<evidence type="ECO:0000259" key="3">
    <source>
        <dbReference type="Pfam" id="PF14529"/>
    </source>
</evidence>
<keyword evidence="1" id="KW-0175">Coiled coil</keyword>
<organism evidence="4 5">
    <name type="scientific">Cotesia congregata</name>
    <name type="common">Parasitoid wasp</name>
    <name type="synonym">Apanteles congregatus</name>
    <dbReference type="NCBI Taxonomy" id="51543"/>
    <lineage>
        <taxon>Eukaryota</taxon>
        <taxon>Metazoa</taxon>
        <taxon>Ecdysozoa</taxon>
        <taxon>Arthropoda</taxon>
        <taxon>Hexapoda</taxon>
        <taxon>Insecta</taxon>
        <taxon>Pterygota</taxon>
        <taxon>Neoptera</taxon>
        <taxon>Endopterygota</taxon>
        <taxon>Hymenoptera</taxon>
        <taxon>Apocrita</taxon>
        <taxon>Ichneumonoidea</taxon>
        <taxon>Braconidae</taxon>
        <taxon>Microgastrinae</taxon>
        <taxon>Cotesia</taxon>
    </lineage>
</organism>
<name>A0A8J2MNE2_COTCN</name>
<dbReference type="Pfam" id="PF14529">
    <property type="entry name" value="Exo_endo_phos_2"/>
    <property type="match status" value="1"/>
</dbReference>
<accession>A0A8J2MNE2</accession>
<dbReference type="Gene3D" id="3.60.10.10">
    <property type="entry name" value="Endonuclease/exonuclease/phosphatase"/>
    <property type="match status" value="1"/>
</dbReference>
<dbReference type="AlphaFoldDB" id="A0A8J2MNE2"/>
<comment type="caution">
    <text evidence="4">The sequence shown here is derived from an EMBL/GenBank/DDBJ whole genome shotgun (WGS) entry which is preliminary data.</text>
</comment>
<evidence type="ECO:0000313" key="4">
    <source>
        <dbReference type="EMBL" id="CAG5100608.1"/>
    </source>
</evidence>
<proteinExistence type="predicted"/>
<dbReference type="InterPro" id="IPR036691">
    <property type="entry name" value="Endo/exonu/phosph_ase_sf"/>
</dbReference>
<dbReference type="GO" id="GO:0003824">
    <property type="term" value="F:catalytic activity"/>
    <property type="evidence" value="ECO:0007669"/>
    <property type="project" value="InterPro"/>
</dbReference>
<dbReference type="Proteomes" id="UP000786811">
    <property type="component" value="Unassembled WGS sequence"/>
</dbReference>
<dbReference type="InterPro" id="IPR005135">
    <property type="entry name" value="Endo/exonuclease/phosphatase"/>
</dbReference>
<gene>
    <name evidence="4" type="ORF">HICCMSTLAB_LOCUS9681</name>
</gene>
<evidence type="ECO:0000313" key="5">
    <source>
        <dbReference type="Proteomes" id="UP000786811"/>
    </source>
</evidence>
<dbReference type="OrthoDB" id="7700068at2759"/>
<keyword evidence="5" id="KW-1185">Reference proteome</keyword>
<feature type="domain" description="Endonuclease/exonuclease/phosphatase" evidence="3">
    <location>
        <begin position="444"/>
        <end position="585"/>
    </location>
</feature>
<feature type="coiled-coil region" evidence="1">
    <location>
        <begin position="196"/>
        <end position="223"/>
    </location>
</feature>
<protein>
    <recommendedName>
        <fullName evidence="3">Endonuclease/exonuclease/phosphatase domain-containing protein</fullName>
    </recommendedName>
</protein>
<evidence type="ECO:0000256" key="2">
    <source>
        <dbReference type="SAM" id="MobiDB-lite"/>
    </source>
</evidence>